<dbReference type="KEGG" id="mcub:MCBB_0847"/>
<protein>
    <submittedName>
        <fullName evidence="3">Metallophosphoesterase</fullName>
    </submittedName>
</protein>
<dbReference type="GeneID" id="30411696"/>
<evidence type="ECO:0000256" key="1">
    <source>
        <dbReference type="ARBA" id="ARBA00022801"/>
    </source>
</evidence>
<keyword evidence="4" id="KW-1185">Reference proteome</keyword>
<accession>A0A1D3L1A9</accession>
<feature type="domain" description="Calcineurin-like phosphoesterase" evidence="2">
    <location>
        <begin position="3"/>
        <end position="156"/>
    </location>
</feature>
<dbReference type="GO" id="GO:0016787">
    <property type="term" value="F:hydrolase activity"/>
    <property type="evidence" value="ECO:0007669"/>
    <property type="project" value="UniProtKB-KW"/>
</dbReference>
<dbReference type="InterPro" id="IPR029052">
    <property type="entry name" value="Metallo-depent_PP-like"/>
</dbReference>
<dbReference type="InterPro" id="IPR041796">
    <property type="entry name" value="Mre11_N"/>
</dbReference>
<keyword evidence="1" id="KW-0378">Hydrolase</keyword>
<organism evidence="3 4">
    <name type="scientific">Methanobacterium congolense</name>
    <dbReference type="NCBI Taxonomy" id="118062"/>
    <lineage>
        <taxon>Archaea</taxon>
        <taxon>Methanobacteriati</taxon>
        <taxon>Methanobacteriota</taxon>
        <taxon>Methanomada group</taxon>
        <taxon>Methanobacteria</taxon>
        <taxon>Methanobacteriales</taxon>
        <taxon>Methanobacteriaceae</taxon>
        <taxon>Methanobacterium</taxon>
    </lineage>
</organism>
<name>A0A1D3L1A9_9EURY</name>
<dbReference type="OrthoDB" id="11638at2157"/>
<dbReference type="PATRIC" id="fig|129848.4.peg.849"/>
<dbReference type="RefSeq" id="WP_071906577.1">
    <property type="nucleotide sequence ID" value="NZ_LT607756.1"/>
</dbReference>
<sequence length="385" mass="43292">MVRFLHTADWHLGIKYSRLGGKADLAREIRMETVRRLLESGEDVDFILVAGDLFDGNEVDSSLIHETCKNLSGIGTPVYILPGNHDPLTRDSAYNNPVWDAAGNIHILKEAEPVNLPGDVTLYPCPVKQKQSKEDPTAGIEREDNKISIGLAHGNLQIPGFTDESNFPINPKRADTADLDYLALGEWHSLFQYEEKTLYPGTPETTKFGENNSGNAVMVDLERGEKPIIKPSHVGKLRWEQMESNINGLEDIKSLETSLENQENLVLNLKLRGVVGQDSFDYLENFKANDLFFFNLNMDDLYLKPNMLEFQAMIPEGSYVPKTFQALMALMKYHPKTQELSGISAEDAEAIFRDVKDLESVQNASPEVLKRASLMLYQMVKEVSQ</sequence>
<dbReference type="Proteomes" id="UP000094707">
    <property type="component" value="Chromosome I"/>
</dbReference>
<dbReference type="CDD" id="cd00840">
    <property type="entry name" value="MPP_Mre11_N"/>
    <property type="match status" value="1"/>
</dbReference>
<dbReference type="AlphaFoldDB" id="A0A1D3L1A9"/>
<dbReference type="PANTHER" id="PTHR30337">
    <property type="entry name" value="COMPONENT OF ATP-DEPENDENT DSDNA EXONUCLEASE"/>
    <property type="match status" value="1"/>
</dbReference>
<evidence type="ECO:0000259" key="2">
    <source>
        <dbReference type="Pfam" id="PF00149"/>
    </source>
</evidence>
<dbReference type="Gene3D" id="3.60.21.10">
    <property type="match status" value="1"/>
</dbReference>
<dbReference type="SUPFAM" id="SSF56300">
    <property type="entry name" value="Metallo-dependent phosphatases"/>
    <property type="match status" value="1"/>
</dbReference>
<evidence type="ECO:0000313" key="4">
    <source>
        <dbReference type="Proteomes" id="UP000094707"/>
    </source>
</evidence>
<evidence type="ECO:0000313" key="3">
    <source>
        <dbReference type="EMBL" id="SCG85411.1"/>
    </source>
</evidence>
<dbReference type="EMBL" id="LT607756">
    <property type="protein sequence ID" value="SCG85411.1"/>
    <property type="molecule type" value="Genomic_DNA"/>
</dbReference>
<gene>
    <name evidence="3" type="ORF">MCBB_0847</name>
</gene>
<dbReference type="PIRSF" id="PIRSF033093">
    <property type="entry name" value="UCP_ML1119"/>
    <property type="match status" value="1"/>
</dbReference>
<reference evidence="3 4" key="1">
    <citation type="submission" date="2016-08" db="EMBL/GenBank/DDBJ databases">
        <authorList>
            <person name="Seilhamer J.J."/>
        </authorList>
    </citation>
    <scope>NUCLEOTIDE SEQUENCE [LARGE SCALE GENOMIC DNA]</scope>
    <source>
        <strain evidence="3">Buetzberg</strain>
    </source>
</reference>
<dbReference type="InterPro" id="IPR050535">
    <property type="entry name" value="DNA_Repair-Maintenance_Comp"/>
</dbReference>
<dbReference type="Pfam" id="PF00149">
    <property type="entry name" value="Metallophos"/>
    <property type="match status" value="1"/>
</dbReference>
<proteinExistence type="predicted"/>
<dbReference type="STRING" id="118062.MCBB_0847"/>
<dbReference type="InterPro" id="IPR004843">
    <property type="entry name" value="Calcineurin-like_PHP"/>
</dbReference>
<dbReference type="InterPro" id="IPR014577">
    <property type="entry name" value="UCP033093_metalloPase"/>
</dbReference>